<evidence type="ECO:0000259" key="2">
    <source>
        <dbReference type="Pfam" id="PF00534"/>
    </source>
</evidence>
<keyword evidence="4" id="KW-1185">Reference proteome</keyword>
<evidence type="ECO:0000313" key="4">
    <source>
        <dbReference type="Proteomes" id="UP000632766"/>
    </source>
</evidence>
<reference evidence="3 4" key="1">
    <citation type="journal article" date="2021" name="Int. J. Syst. Evol. Microbiol.">
        <title>Amazonocrinis nigriterrae gen. nov., sp. nov., Atlanticothrix silvestris gen. nov., sp. nov. and Dendronalium phyllosphericum gen. nov., sp. nov., nostocacean cyanobacteria from Brazilian environments.</title>
        <authorList>
            <person name="Alvarenga D.O."/>
            <person name="Andreote A.P.D."/>
            <person name="Branco L.H.Z."/>
            <person name="Delbaje E."/>
            <person name="Cruz R.B."/>
            <person name="Varani A.M."/>
            <person name="Fiore M.F."/>
        </authorList>
    </citation>
    <scope>NUCLEOTIDE SEQUENCE [LARGE SCALE GENOMIC DNA]</scope>
    <source>
        <strain evidence="3 4">CENA67</strain>
    </source>
</reference>
<keyword evidence="1" id="KW-0808">Transferase</keyword>
<name>A0A8J7LBK7_9NOST</name>
<dbReference type="Pfam" id="PF00534">
    <property type="entry name" value="Glycos_transf_1"/>
    <property type="match status" value="1"/>
</dbReference>
<proteinExistence type="predicted"/>
<dbReference type="PANTHER" id="PTHR46401:SF2">
    <property type="entry name" value="GLYCOSYLTRANSFERASE WBBK-RELATED"/>
    <property type="match status" value="1"/>
</dbReference>
<dbReference type="SUPFAM" id="SSF53756">
    <property type="entry name" value="UDP-Glycosyltransferase/glycogen phosphorylase"/>
    <property type="match status" value="1"/>
</dbReference>
<dbReference type="PANTHER" id="PTHR46401">
    <property type="entry name" value="GLYCOSYLTRANSFERASE WBBK-RELATED"/>
    <property type="match status" value="1"/>
</dbReference>
<gene>
    <name evidence="3" type="ORF">I8748_32650</name>
</gene>
<sequence length="386" mass="44251">MLKIVVDATPVDPKQSGVGFYVANLICALDALQQEENFQLGVAYQPGLKKWLQCNFTFPNYLEHYSQKHLLPLPVRISDLLLATSFKPSLAYFEKYFGFPDILHGTNYSVYPCQNSLKVINIYDLTFIKYPNYIDSVVQTYARKVKRCLQWTDLVLTISESSKKDIIEYLQVDPKKIWVTPLASRYHSDYLCGKNIQELENKVSYDFSKPYLLFVSTIEPRKNINSIITAFNFLKFQYKIDHQLILIGKKGWNYAPVFTAIETSPWQNEIHHLDYLSDELVALFYSKADVFVYPSHYEGFGLPVLEAMTLGTPVIASNTSSIPEVTGDAAILIDPNEHVQLAEAILKIISDSELRQDLINQGKERAKLFSWEITARKTLKAYRSII</sequence>
<feature type="domain" description="Glycosyl transferase family 1" evidence="2">
    <location>
        <begin position="205"/>
        <end position="365"/>
    </location>
</feature>
<dbReference type="InterPro" id="IPR001296">
    <property type="entry name" value="Glyco_trans_1"/>
</dbReference>
<comment type="caution">
    <text evidence="3">The sequence shown here is derived from an EMBL/GenBank/DDBJ whole genome shotgun (WGS) entry which is preliminary data.</text>
</comment>
<dbReference type="FunFam" id="3.40.50.2000:FF:000119">
    <property type="entry name" value="Glycosyl transferase group 1"/>
    <property type="match status" value="1"/>
</dbReference>
<protein>
    <submittedName>
        <fullName evidence="3">Glycosyltransferase family 4 protein</fullName>
    </submittedName>
</protein>
<evidence type="ECO:0000256" key="1">
    <source>
        <dbReference type="ARBA" id="ARBA00022679"/>
    </source>
</evidence>
<dbReference type="CDD" id="cd03809">
    <property type="entry name" value="GT4_MtfB-like"/>
    <property type="match status" value="1"/>
</dbReference>
<organism evidence="3 4">
    <name type="scientific">Amazonocrinis nigriterrae CENA67</name>
    <dbReference type="NCBI Taxonomy" id="2794033"/>
    <lineage>
        <taxon>Bacteria</taxon>
        <taxon>Bacillati</taxon>
        <taxon>Cyanobacteriota</taxon>
        <taxon>Cyanophyceae</taxon>
        <taxon>Nostocales</taxon>
        <taxon>Nostocaceae</taxon>
        <taxon>Amazonocrinis</taxon>
        <taxon>Amazonocrinis nigriterrae</taxon>
    </lineage>
</organism>
<dbReference type="AlphaFoldDB" id="A0A8J7LBK7"/>
<accession>A0A8J7LBK7</accession>
<dbReference type="RefSeq" id="WP_198128582.1">
    <property type="nucleotide sequence ID" value="NZ_JAECZC010000105.1"/>
</dbReference>
<dbReference type="Gene3D" id="3.40.50.2000">
    <property type="entry name" value="Glycogen Phosphorylase B"/>
    <property type="match status" value="2"/>
</dbReference>
<evidence type="ECO:0000313" key="3">
    <source>
        <dbReference type="EMBL" id="MBH8566843.1"/>
    </source>
</evidence>
<dbReference type="GO" id="GO:0009103">
    <property type="term" value="P:lipopolysaccharide biosynthetic process"/>
    <property type="evidence" value="ECO:0007669"/>
    <property type="project" value="TreeGrafter"/>
</dbReference>
<dbReference type="Proteomes" id="UP000632766">
    <property type="component" value="Unassembled WGS sequence"/>
</dbReference>
<dbReference type="EMBL" id="JAECZC010000105">
    <property type="protein sequence ID" value="MBH8566843.1"/>
    <property type="molecule type" value="Genomic_DNA"/>
</dbReference>
<dbReference type="GO" id="GO:0016757">
    <property type="term" value="F:glycosyltransferase activity"/>
    <property type="evidence" value="ECO:0007669"/>
    <property type="project" value="InterPro"/>
</dbReference>